<dbReference type="SMART" id="SM01040">
    <property type="entry name" value="Bro-N"/>
    <property type="match status" value="1"/>
</dbReference>
<dbReference type="InterPro" id="IPR003497">
    <property type="entry name" value="BRO_N_domain"/>
</dbReference>
<name>A0ABN8QCZ9_9CNID</name>
<protein>
    <recommendedName>
        <fullName evidence="1">Bro-N domain-containing protein</fullName>
    </recommendedName>
</protein>
<keyword evidence="3" id="KW-1185">Reference proteome</keyword>
<reference evidence="2 3" key="1">
    <citation type="submission" date="2022-05" db="EMBL/GenBank/DDBJ databases">
        <authorList>
            <consortium name="Genoscope - CEA"/>
            <person name="William W."/>
        </authorList>
    </citation>
    <scope>NUCLEOTIDE SEQUENCE [LARGE SCALE GENOMIC DNA]</scope>
</reference>
<evidence type="ECO:0000313" key="3">
    <source>
        <dbReference type="Proteomes" id="UP001159405"/>
    </source>
</evidence>
<dbReference type="PANTHER" id="PTHR36180:SF2">
    <property type="entry name" value="BRO FAMILY PROTEIN"/>
    <property type="match status" value="1"/>
</dbReference>
<comment type="caution">
    <text evidence="2">The sequence shown here is derived from an EMBL/GenBank/DDBJ whole genome shotgun (WGS) entry which is preliminary data.</text>
</comment>
<gene>
    <name evidence="2" type="ORF">PLOB_00004988</name>
</gene>
<dbReference type="EMBL" id="CALNXK010000121">
    <property type="protein sequence ID" value="CAH3161760.1"/>
    <property type="molecule type" value="Genomic_DNA"/>
</dbReference>
<evidence type="ECO:0000313" key="2">
    <source>
        <dbReference type="EMBL" id="CAH3161760.1"/>
    </source>
</evidence>
<evidence type="ECO:0000259" key="1">
    <source>
        <dbReference type="PROSITE" id="PS51750"/>
    </source>
</evidence>
<sequence>MLSVRDVKQLIQNSALKSYPLDPMPSILVSKYIRQWMSQDKLLMNDAKTELLLIGTRQQLAKITIDGITVGHSVIAPQSPVRNLGVCAPQARFARASYPMNIELTSYIDNKQNVWFEGKDITRILGYSNTKKAILTHTDEHDKQRIFTPHASGPKMGPVAPSGIHHPPLICTYINESGFYSLILSSKLETAKKFKHWVTSQVLPSIRKYGQYKLFDNPYNKMIMIGNETDLHYKVVDMIRRFYPDSILVAGHGENQDTEDKRLDSCKKRYMKGQPDPLVFNYHKDFIGLGIEFKSPTGNYRVSDAQKEMKSGTLIMAMHISYVMTMIRSAKQSMNIRKV</sequence>
<feature type="domain" description="Bro-N" evidence="1">
    <location>
        <begin position="101"/>
        <end position="210"/>
    </location>
</feature>
<organism evidence="2 3">
    <name type="scientific">Porites lobata</name>
    <dbReference type="NCBI Taxonomy" id="104759"/>
    <lineage>
        <taxon>Eukaryota</taxon>
        <taxon>Metazoa</taxon>
        <taxon>Cnidaria</taxon>
        <taxon>Anthozoa</taxon>
        <taxon>Hexacorallia</taxon>
        <taxon>Scleractinia</taxon>
        <taxon>Fungiina</taxon>
        <taxon>Poritidae</taxon>
        <taxon>Porites</taxon>
    </lineage>
</organism>
<dbReference type="PANTHER" id="PTHR36180">
    <property type="entry name" value="DNA-BINDING PROTEIN-RELATED-RELATED"/>
    <property type="match status" value="1"/>
</dbReference>
<accession>A0ABN8QCZ9</accession>
<dbReference type="PROSITE" id="PS51750">
    <property type="entry name" value="BRO_N"/>
    <property type="match status" value="1"/>
</dbReference>
<dbReference type="Proteomes" id="UP001159405">
    <property type="component" value="Unassembled WGS sequence"/>
</dbReference>
<proteinExistence type="predicted"/>
<dbReference type="Pfam" id="PF02498">
    <property type="entry name" value="Bro-N"/>
    <property type="match status" value="1"/>
</dbReference>